<keyword evidence="2" id="KW-1185">Reference proteome</keyword>
<dbReference type="RefSeq" id="WP_090298060.1">
    <property type="nucleotide sequence ID" value="NZ_FNKI01000003.1"/>
</dbReference>
<dbReference type="Proteomes" id="UP000199592">
    <property type="component" value="Unassembled WGS sequence"/>
</dbReference>
<dbReference type="STRING" id="1073328.SAMN05216294_2897"/>
<dbReference type="OrthoDB" id="1424369at2"/>
<dbReference type="EMBL" id="FNMY01000004">
    <property type="protein sequence ID" value="SDW97955.1"/>
    <property type="molecule type" value="Genomic_DNA"/>
</dbReference>
<accession>A0A1H2XZ05</accession>
<evidence type="ECO:0008006" key="3">
    <source>
        <dbReference type="Google" id="ProtNLM"/>
    </source>
</evidence>
<dbReference type="AlphaFoldDB" id="A0A1H2XZ05"/>
<proteinExistence type="predicted"/>
<evidence type="ECO:0000313" key="2">
    <source>
        <dbReference type="Proteomes" id="UP000199592"/>
    </source>
</evidence>
<sequence length="170" mass="19866">MFKLHNYHIALLVLLGQIGYSQAIQLEEPEKDSFFYIEGFTYPSFNEIDHYGWFRINGRIWENTEIGLGGEHYRRWGADRLKLAARLKQRISETTSVIGGYQQEWDLYNEGKGFPNPVPRQELFFGVEKDIRPNMMMGIKLVQPLGTYDFHSLGLEDVNTRIELGTRVKF</sequence>
<gene>
    <name evidence="1" type="ORF">SAMN04487892_2889</name>
</gene>
<protein>
    <recommendedName>
        <fullName evidence="3">Outer membrane protein beta-barrel domain-containing protein</fullName>
    </recommendedName>
</protein>
<reference evidence="2" key="1">
    <citation type="submission" date="2016-10" db="EMBL/GenBank/DDBJ databases">
        <authorList>
            <person name="Varghese N."/>
            <person name="Submissions S."/>
        </authorList>
    </citation>
    <scope>NUCLEOTIDE SEQUENCE [LARGE SCALE GENOMIC DNA]</scope>
    <source>
        <strain evidence="2">DSM 25030</strain>
    </source>
</reference>
<organism evidence="1 2">
    <name type="scientific">Flagellimonas zhangzhouensis</name>
    <dbReference type="NCBI Taxonomy" id="1073328"/>
    <lineage>
        <taxon>Bacteria</taxon>
        <taxon>Pseudomonadati</taxon>
        <taxon>Bacteroidota</taxon>
        <taxon>Flavobacteriia</taxon>
        <taxon>Flavobacteriales</taxon>
        <taxon>Flavobacteriaceae</taxon>
        <taxon>Flagellimonas</taxon>
    </lineage>
</organism>
<evidence type="ECO:0000313" key="1">
    <source>
        <dbReference type="EMBL" id="SDW97955.1"/>
    </source>
</evidence>
<name>A0A1H2XZ05_9FLAO</name>